<dbReference type="EMBL" id="JAHRHJ020000003">
    <property type="protein sequence ID" value="KAH9321904.1"/>
    <property type="molecule type" value="Genomic_DNA"/>
</dbReference>
<name>A0AA38LEV6_TAXCH</name>
<reference evidence="1 2" key="1">
    <citation type="journal article" date="2021" name="Nat. Plants">
        <title>The Taxus genome provides insights into paclitaxel biosynthesis.</title>
        <authorList>
            <person name="Xiong X."/>
            <person name="Gou J."/>
            <person name="Liao Q."/>
            <person name="Li Y."/>
            <person name="Zhou Q."/>
            <person name="Bi G."/>
            <person name="Li C."/>
            <person name="Du R."/>
            <person name="Wang X."/>
            <person name="Sun T."/>
            <person name="Guo L."/>
            <person name="Liang H."/>
            <person name="Lu P."/>
            <person name="Wu Y."/>
            <person name="Zhang Z."/>
            <person name="Ro D.K."/>
            <person name="Shang Y."/>
            <person name="Huang S."/>
            <person name="Yan J."/>
        </authorList>
    </citation>
    <scope>NUCLEOTIDE SEQUENCE [LARGE SCALE GENOMIC DNA]</scope>
    <source>
        <strain evidence="1">Ta-2019</strain>
    </source>
</reference>
<evidence type="ECO:0000313" key="2">
    <source>
        <dbReference type="Proteomes" id="UP000824469"/>
    </source>
</evidence>
<sequence>MAEKIGDKILKKRPDLEEKFTLKFPSALNYLHTLVHMVLDEGSMSIPKPKDATAHEEKARTTIECKITSYESILKTLKNELKTTYLTLNMCVAPNVIINTRTMVEEDEVMKSVNNETLGCVERLTLIAEKH</sequence>
<keyword evidence="2" id="KW-1185">Reference proteome</keyword>
<gene>
    <name evidence="1" type="ORF">KI387_016543</name>
</gene>
<evidence type="ECO:0000313" key="1">
    <source>
        <dbReference type="EMBL" id="KAH9321904.1"/>
    </source>
</evidence>
<organism evidence="1 2">
    <name type="scientific">Taxus chinensis</name>
    <name type="common">Chinese yew</name>
    <name type="synonym">Taxus wallichiana var. chinensis</name>
    <dbReference type="NCBI Taxonomy" id="29808"/>
    <lineage>
        <taxon>Eukaryota</taxon>
        <taxon>Viridiplantae</taxon>
        <taxon>Streptophyta</taxon>
        <taxon>Embryophyta</taxon>
        <taxon>Tracheophyta</taxon>
        <taxon>Spermatophyta</taxon>
        <taxon>Pinopsida</taxon>
        <taxon>Pinidae</taxon>
        <taxon>Conifers II</taxon>
        <taxon>Cupressales</taxon>
        <taxon>Taxaceae</taxon>
        <taxon>Taxus</taxon>
    </lineage>
</organism>
<accession>A0AA38LEV6</accession>
<dbReference type="Proteomes" id="UP000824469">
    <property type="component" value="Unassembled WGS sequence"/>
</dbReference>
<dbReference type="AlphaFoldDB" id="A0AA38LEV6"/>
<proteinExistence type="predicted"/>
<comment type="caution">
    <text evidence="1">The sequence shown here is derived from an EMBL/GenBank/DDBJ whole genome shotgun (WGS) entry which is preliminary data.</text>
</comment>
<feature type="non-terminal residue" evidence="1">
    <location>
        <position position="131"/>
    </location>
</feature>
<protein>
    <submittedName>
        <fullName evidence="1">Uncharacterized protein</fullName>
    </submittedName>
</protein>